<dbReference type="InterPro" id="IPR018303">
    <property type="entry name" value="ATPase_P-typ_P_site"/>
</dbReference>
<dbReference type="Gene3D" id="2.70.150.10">
    <property type="entry name" value="Calcium-transporting ATPase, cytoplasmic transduction domain A"/>
    <property type="match status" value="1"/>
</dbReference>
<dbReference type="STRING" id="1173020.Cha6605_1160"/>
<sequence length="941" mass="102041">MSSSLSTRPKTTSNLPVVADVKAAWHTLTIAQTLVQLETDENKGLTDRQVIDRQQEFGANELVAATSRQWWQILLEQFTNIMLVMLMVVALVSGIFDFMEIQAGKTTGLPFKDTIAILSIVILNGLLGYFQESRAEQALAALKRMAAPKVRVLRDSKISEIEGIEVVPGDVIYLEAGNQLAADARLLESVQLQIRESALTGEATASSKTAETELATETPLGDRINLAYQGTEITTGRGVAVVTATGMNTELGKIAALLQGVKNQPTSLQQRLNHLGNVLVGGALIIVALTIIGGMLPDLLRGSFNLTTLKELVKTSLSVAVAVVPEGLPAVITITLAMGTQRMVKRQALIRKLPAVETLGGVTIICSDKTGTLTQNKMVVQQVATLTAEYQIGGDGYIPNGEFQLNGKSVEPLADPALKGLLWGYALCNDAVLQYIDDQWQILGDPTEGALLVLAHKAGIEATAENYPRVREYPFDSDRQRMSVICEQSPYYLLFAKGSPESILDRSTHTLIADRYVELTEIDRQTIRAQNARLASQGLRVLGFAYRYFSHLPDADSAESELIWVGLVGMLDAPRPEVRAAVATCKTAGIRTMMITGDHPITARAIATDLGIAPADSQVVSGNEIAQMDDVTLGQTIDRVSVYARVAPEHKLRIVKALQQQGELVAMTGDGVNDAPALKQADIGVAMGITGTDVSKEASDMVLLDDNFTSIVAAVEEGRIVYTNIRRFIKYILGSNIGEILTIAAAPLMGLGGVPLSPLQILWMNLVTDGVPALALALEPGDSNVMQREPFQPNESIFARGLGGYIIRIGLVFAIVTIGLMKWAFDRTHSVDYPGDPDTWKTIVFTTLCIVQMGHALAVRSVNKLVIEINPFSNPLLLWAILGTILLQLAVVYVAPLRSFFGTHPLSLFELGICFGCSLLIFIWIEGEKLFVRWFRSKSRS</sequence>
<keyword evidence="6" id="KW-0067">ATP-binding</keyword>
<dbReference type="RefSeq" id="WP_015158567.1">
    <property type="nucleotide sequence ID" value="NC_019697.1"/>
</dbReference>
<dbReference type="GO" id="GO:0016887">
    <property type="term" value="F:ATP hydrolysis activity"/>
    <property type="evidence" value="ECO:0007669"/>
    <property type="project" value="InterPro"/>
</dbReference>
<dbReference type="GO" id="GO:0005524">
    <property type="term" value="F:ATP binding"/>
    <property type="evidence" value="ECO:0007669"/>
    <property type="project" value="UniProtKB-KW"/>
</dbReference>
<dbReference type="SUPFAM" id="SSF81665">
    <property type="entry name" value="Calcium ATPase, transmembrane domain M"/>
    <property type="match status" value="1"/>
</dbReference>
<feature type="transmembrane region" description="Helical" evidence="10">
    <location>
        <begin position="316"/>
        <end position="337"/>
    </location>
</feature>
<evidence type="ECO:0000259" key="11">
    <source>
        <dbReference type="SMART" id="SM00831"/>
    </source>
</evidence>
<feature type="domain" description="Cation-transporting P-type ATPase N-terminal" evidence="11">
    <location>
        <begin position="24"/>
        <end position="98"/>
    </location>
</feature>
<dbReference type="KEGG" id="cmp:Cha6605_1160"/>
<keyword evidence="13" id="KW-1185">Reference proteome</keyword>
<dbReference type="PANTHER" id="PTHR43294:SF21">
    <property type="entry name" value="CATION TRANSPORTING ATPASE"/>
    <property type="match status" value="1"/>
</dbReference>
<feature type="transmembrane region" description="Helical" evidence="10">
    <location>
        <begin position="111"/>
        <end position="130"/>
    </location>
</feature>
<dbReference type="SFLD" id="SFLDS00003">
    <property type="entry name" value="Haloacid_Dehalogenase"/>
    <property type="match status" value="1"/>
</dbReference>
<dbReference type="HOGENOM" id="CLU_002360_3_3_3"/>
<dbReference type="InterPro" id="IPR036412">
    <property type="entry name" value="HAD-like_sf"/>
</dbReference>
<dbReference type="InterPro" id="IPR050510">
    <property type="entry name" value="Cation_transp_ATPase_P-type"/>
</dbReference>
<dbReference type="eggNOG" id="COG0474">
    <property type="taxonomic scope" value="Bacteria"/>
</dbReference>
<dbReference type="InterPro" id="IPR001757">
    <property type="entry name" value="P_typ_ATPase"/>
</dbReference>
<dbReference type="SMART" id="SM00831">
    <property type="entry name" value="Cation_ATPase_N"/>
    <property type="match status" value="1"/>
</dbReference>
<dbReference type="Pfam" id="PF00689">
    <property type="entry name" value="Cation_ATPase_C"/>
    <property type="match status" value="1"/>
</dbReference>
<evidence type="ECO:0000256" key="5">
    <source>
        <dbReference type="ARBA" id="ARBA00022741"/>
    </source>
</evidence>
<dbReference type="GO" id="GO:0005391">
    <property type="term" value="F:P-type sodium:potassium-exchanging transporter activity"/>
    <property type="evidence" value="ECO:0007669"/>
    <property type="project" value="TreeGrafter"/>
</dbReference>
<dbReference type="OrthoDB" id="499468at2"/>
<feature type="transmembrane region" description="Helical" evidence="10">
    <location>
        <begin position="728"/>
        <end position="749"/>
    </location>
</feature>
<dbReference type="PROSITE" id="PS00154">
    <property type="entry name" value="ATPASE_E1_E2"/>
    <property type="match status" value="1"/>
</dbReference>
<dbReference type="Proteomes" id="UP000010366">
    <property type="component" value="Chromosome"/>
</dbReference>
<dbReference type="PATRIC" id="fig|1173020.3.peg.1358"/>
<organism evidence="12 13">
    <name type="scientific">Chamaesiphon minutus (strain ATCC 27169 / PCC 6605)</name>
    <dbReference type="NCBI Taxonomy" id="1173020"/>
    <lineage>
        <taxon>Bacteria</taxon>
        <taxon>Bacillati</taxon>
        <taxon>Cyanobacteriota</taxon>
        <taxon>Cyanophyceae</taxon>
        <taxon>Gomontiellales</taxon>
        <taxon>Chamaesiphonaceae</taxon>
        <taxon>Chamaesiphon</taxon>
    </lineage>
</organism>
<feature type="transmembrane region" description="Helical" evidence="10">
    <location>
        <begin position="761"/>
        <end position="781"/>
    </location>
</feature>
<dbReference type="NCBIfam" id="TIGR01494">
    <property type="entry name" value="ATPase_P-type"/>
    <property type="match status" value="2"/>
</dbReference>
<dbReference type="SFLD" id="SFLDF00027">
    <property type="entry name" value="p-type_atpase"/>
    <property type="match status" value="1"/>
</dbReference>
<accession>K9UC33</accession>
<evidence type="ECO:0000256" key="6">
    <source>
        <dbReference type="ARBA" id="ARBA00022840"/>
    </source>
</evidence>
<evidence type="ECO:0000313" key="13">
    <source>
        <dbReference type="Proteomes" id="UP000010366"/>
    </source>
</evidence>
<dbReference type="SUPFAM" id="SSF81653">
    <property type="entry name" value="Calcium ATPase, transduction domain A"/>
    <property type="match status" value="1"/>
</dbReference>
<keyword evidence="9 10" id="KW-0472">Membrane</keyword>
<evidence type="ECO:0000256" key="4">
    <source>
        <dbReference type="ARBA" id="ARBA00022692"/>
    </source>
</evidence>
<dbReference type="InterPro" id="IPR023214">
    <property type="entry name" value="HAD_sf"/>
</dbReference>
<protein>
    <submittedName>
        <fullName evidence="12">Cation transport ATPase</fullName>
    </submittedName>
</protein>
<keyword evidence="3" id="KW-1003">Cell membrane</keyword>
<evidence type="ECO:0000256" key="8">
    <source>
        <dbReference type="ARBA" id="ARBA00022989"/>
    </source>
</evidence>
<comment type="similarity">
    <text evidence="2">Belongs to the cation transport ATPase (P-type) (TC 3.A.3) family. Type IIA subfamily.</text>
</comment>
<evidence type="ECO:0000256" key="2">
    <source>
        <dbReference type="ARBA" id="ARBA00005675"/>
    </source>
</evidence>
<dbReference type="Pfam" id="PF00690">
    <property type="entry name" value="Cation_ATPase_N"/>
    <property type="match status" value="1"/>
</dbReference>
<comment type="subcellular location">
    <subcellularLocation>
        <location evidence="1">Cell membrane</location>
        <topology evidence="1">Multi-pass membrane protein</topology>
    </subcellularLocation>
</comment>
<dbReference type="Pfam" id="PF00122">
    <property type="entry name" value="E1-E2_ATPase"/>
    <property type="match status" value="1"/>
</dbReference>
<feature type="transmembrane region" description="Helical" evidence="10">
    <location>
        <begin position="875"/>
        <end position="895"/>
    </location>
</feature>
<dbReference type="InterPro" id="IPR008250">
    <property type="entry name" value="ATPase_P-typ_transduc_dom_A_sf"/>
</dbReference>
<evidence type="ECO:0000256" key="9">
    <source>
        <dbReference type="ARBA" id="ARBA00023136"/>
    </source>
</evidence>
<evidence type="ECO:0000256" key="1">
    <source>
        <dbReference type="ARBA" id="ARBA00004651"/>
    </source>
</evidence>
<dbReference type="Pfam" id="PF13246">
    <property type="entry name" value="Cation_ATPase"/>
    <property type="match status" value="1"/>
</dbReference>
<keyword evidence="4 10" id="KW-0812">Transmembrane</keyword>
<dbReference type="InterPro" id="IPR006068">
    <property type="entry name" value="ATPase_P-typ_cation-transptr_C"/>
</dbReference>
<evidence type="ECO:0000313" key="12">
    <source>
        <dbReference type="EMBL" id="AFY92380.1"/>
    </source>
</evidence>
<dbReference type="InterPro" id="IPR004014">
    <property type="entry name" value="ATPase_P-typ_cation-transptr_N"/>
</dbReference>
<keyword evidence="8 10" id="KW-1133">Transmembrane helix</keyword>
<feature type="transmembrane region" description="Helical" evidence="10">
    <location>
        <begin position="802"/>
        <end position="823"/>
    </location>
</feature>
<feature type="transmembrane region" description="Helical" evidence="10">
    <location>
        <begin position="843"/>
        <end position="863"/>
    </location>
</feature>
<dbReference type="Gene3D" id="1.20.1110.10">
    <property type="entry name" value="Calcium-transporting ATPase, transmembrane domain"/>
    <property type="match status" value="1"/>
</dbReference>
<dbReference type="InterPro" id="IPR023299">
    <property type="entry name" value="ATPase_P-typ_cyto_dom_N"/>
</dbReference>
<dbReference type="FunFam" id="3.40.50.1000:FF:000028">
    <property type="entry name" value="Calcium-transporting P-type ATPase, putative"/>
    <property type="match status" value="1"/>
</dbReference>
<dbReference type="PRINTS" id="PR00119">
    <property type="entry name" value="CATATPASE"/>
</dbReference>
<dbReference type="PANTHER" id="PTHR43294">
    <property type="entry name" value="SODIUM/POTASSIUM-TRANSPORTING ATPASE SUBUNIT ALPHA"/>
    <property type="match status" value="1"/>
</dbReference>
<dbReference type="SUPFAM" id="SSF81660">
    <property type="entry name" value="Metal cation-transporting ATPase, ATP-binding domain N"/>
    <property type="match status" value="1"/>
</dbReference>
<dbReference type="GO" id="GO:1990573">
    <property type="term" value="P:potassium ion import across plasma membrane"/>
    <property type="evidence" value="ECO:0007669"/>
    <property type="project" value="TreeGrafter"/>
</dbReference>
<reference evidence="12 13" key="1">
    <citation type="submission" date="2012-05" db="EMBL/GenBank/DDBJ databases">
        <title>Finished chromosome of genome of Chamaesiphon sp. PCC 6605.</title>
        <authorList>
            <consortium name="US DOE Joint Genome Institute"/>
            <person name="Gugger M."/>
            <person name="Coursin T."/>
            <person name="Rippka R."/>
            <person name="Tandeau De Marsac N."/>
            <person name="Huntemann M."/>
            <person name="Wei C.-L."/>
            <person name="Han J."/>
            <person name="Detter J.C."/>
            <person name="Han C."/>
            <person name="Tapia R."/>
            <person name="Chen A."/>
            <person name="Kyrpides N."/>
            <person name="Mavromatis K."/>
            <person name="Markowitz V."/>
            <person name="Szeto E."/>
            <person name="Ivanova N."/>
            <person name="Pagani I."/>
            <person name="Pati A."/>
            <person name="Goodwin L."/>
            <person name="Nordberg H.P."/>
            <person name="Cantor M.N."/>
            <person name="Hua S.X."/>
            <person name="Woyke T."/>
            <person name="Kerfeld C.A."/>
        </authorList>
    </citation>
    <scope>NUCLEOTIDE SEQUENCE [LARGE SCALE GENOMIC DNA]</scope>
    <source>
        <strain evidence="13">ATCC 27169 / PCC 6605</strain>
    </source>
</reference>
<dbReference type="GO" id="GO:0005886">
    <property type="term" value="C:plasma membrane"/>
    <property type="evidence" value="ECO:0007669"/>
    <property type="project" value="UniProtKB-SubCell"/>
</dbReference>
<dbReference type="AlphaFoldDB" id="K9UC33"/>
<evidence type="ECO:0000256" key="10">
    <source>
        <dbReference type="SAM" id="Phobius"/>
    </source>
</evidence>
<feature type="transmembrane region" description="Helical" evidence="10">
    <location>
        <begin position="275"/>
        <end position="296"/>
    </location>
</feature>
<dbReference type="SFLD" id="SFLDG00002">
    <property type="entry name" value="C1.7:_P-type_atpase_like"/>
    <property type="match status" value="1"/>
</dbReference>
<dbReference type="SUPFAM" id="SSF56784">
    <property type="entry name" value="HAD-like"/>
    <property type="match status" value="1"/>
</dbReference>
<keyword evidence="7" id="KW-1278">Translocase</keyword>
<dbReference type="InterPro" id="IPR023298">
    <property type="entry name" value="ATPase_P-typ_TM_dom_sf"/>
</dbReference>
<dbReference type="PRINTS" id="PR00120">
    <property type="entry name" value="HATPASE"/>
</dbReference>
<dbReference type="GO" id="GO:0036376">
    <property type="term" value="P:sodium ion export across plasma membrane"/>
    <property type="evidence" value="ECO:0007669"/>
    <property type="project" value="TreeGrafter"/>
</dbReference>
<proteinExistence type="inferred from homology"/>
<evidence type="ECO:0000256" key="7">
    <source>
        <dbReference type="ARBA" id="ARBA00022967"/>
    </source>
</evidence>
<dbReference type="EMBL" id="CP003600">
    <property type="protein sequence ID" value="AFY92380.1"/>
    <property type="molecule type" value="Genomic_DNA"/>
</dbReference>
<dbReference type="Gene3D" id="3.40.1110.10">
    <property type="entry name" value="Calcium-transporting ATPase, cytoplasmic domain N"/>
    <property type="match status" value="1"/>
</dbReference>
<feature type="transmembrane region" description="Helical" evidence="10">
    <location>
        <begin position="907"/>
        <end position="925"/>
    </location>
</feature>
<dbReference type="GO" id="GO:0006883">
    <property type="term" value="P:intracellular sodium ion homeostasis"/>
    <property type="evidence" value="ECO:0007669"/>
    <property type="project" value="TreeGrafter"/>
</dbReference>
<keyword evidence="5" id="KW-0547">Nucleotide-binding</keyword>
<evidence type="ECO:0000256" key="3">
    <source>
        <dbReference type="ARBA" id="ARBA00022475"/>
    </source>
</evidence>
<dbReference type="Gene3D" id="3.40.50.1000">
    <property type="entry name" value="HAD superfamily/HAD-like"/>
    <property type="match status" value="1"/>
</dbReference>
<dbReference type="GO" id="GO:1902600">
    <property type="term" value="P:proton transmembrane transport"/>
    <property type="evidence" value="ECO:0007669"/>
    <property type="project" value="TreeGrafter"/>
</dbReference>
<name>K9UC33_CHAP6</name>
<dbReference type="GO" id="GO:0030007">
    <property type="term" value="P:intracellular potassium ion homeostasis"/>
    <property type="evidence" value="ECO:0007669"/>
    <property type="project" value="TreeGrafter"/>
</dbReference>
<dbReference type="InterPro" id="IPR044492">
    <property type="entry name" value="P_typ_ATPase_HD_dom"/>
</dbReference>
<feature type="transmembrane region" description="Helical" evidence="10">
    <location>
        <begin position="78"/>
        <end position="99"/>
    </location>
</feature>
<gene>
    <name evidence="12" type="ORF">Cha6605_1160</name>
</gene>
<dbReference type="InterPro" id="IPR059000">
    <property type="entry name" value="ATPase_P-type_domA"/>
</dbReference>